<evidence type="ECO:0000313" key="3">
    <source>
        <dbReference type="EMBL" id="HCW92774.1"/>
    </source>
</evidence>
<keyword evidence="1" id="KW-1133">Transmembrane helix</keyword>
<keyword evidence="1" id="KW-0472">Membrane</keyword>
<protein>
    <submittedName>
        <fullName evidence="3">Gamma-glutamylcyclotransferase</fullName>
    </submittedName>
</protein>
<dbReference type="InterPro" id="IPR013024">
    <property type="entry name" value="GGCT-like"/>
</dbReference>
<feature type="domain" description="Gamma-glutamylcyclotransferase AIG2-like" evidence="2">
    <location>
        <begin position="7"/>
        <end position="129"/>
    </location>
</feature>
<evidence type="ECO:0000256" key="1">
    <source>
        <dbReference type="SAM" id="Phobius"/>
    </source>
</evidence>
<evidence type="ECO:0000313" key="4">
    <source>
        <dbReference type="Proteomes" id="UP000262325"/>
    </source>
</evidence>
<accession>A0A3D5QAS1</accession>
<organism evidence="3 4">
    <name type="scientific">Flexistipes sinusarabici</name>
    <dbReference type="NCBI Taxonomy" id="2352"/>
    <lineage>
        <taxon>Bacteria</taxon>
        <taxon>Pseudomonadati</taxon>
        <taxon>Deferribacterota</taxon>
        <taxon>Deferribacteres</taxon>
        <taxon>Deferribacterales</taxon>
        <taxon>Flexistipitaceae</taxon>
        <taxon>Flexistipes</taxon>
    </lineage>
</organism>
<comment type="caution">
    <text evidence="3">The sequence shown here is derived from an EMBL/GenBank/DDBJ whole genome shotgun (WGS) entry which is preliminary data.</text>
</comment>
<dbReference type="SUPFAM" id="SSF110857">
    <property type="entry name" value="Gamma-glutamyl cyclotransferase-like"/>
    <property type="match status" value="1"/>
</dbReference>
<feature type="transmembrane region" description="Helical" evidence="1">
    <location>
        <begin position="139"/>
        <end position="161"/>
    </location>
</feature>
<dbReference type="EMBL" id="DPPF01000076">
    <property type="protein sequence ID" value="HCW92774.1"/>
    <property type="molecule type" value="Genomic_DNA"/>
</dbReference>
<dbReference type="InterPro" id="IPR036568">
    <property type="entry name" value="GGCT-like_sf"/>
</dbReference>
<keyword evidence="3" id="KW-0808">Transferase</keyword>
<dbReference type="Gene3D" id="3.10.490.10">
    <property type="entry name" value="Gamma-glutamyl cyclotransferase-like"/>
    <property type="match status" value="1"/>
</dbReference>
<proteinExistence type="predicted"/>
<gene>
    <name evidence="3" type="ORF">DHM44_03740</name>
</gene>
<dbReference type="CDD" id="cd06661">
    <property type="entry name" value="GGCT_like"/>
    <property type="match status" value="1"/>
</dbReference>
<dbReference type="AlphaFoldDB" id="A0A3D5QAS1"/>
<dbReference type="InterPro" id="IPR009288">
    <property type="entry name" value="AIG2-like_dom"/>
</dbReference>
<evidence type="ECO:0000259" key="2">
    <source>
        <dbReference type="Pfam" id="PF06094"/>
    </source>
</evidence>
<dbReference type="GO" id="GO:0016740">
    <property type="term" value="F:transferase activity"/>
    <property type="evidence" value="ECO:0007669"/>
    <property type="project" value="UniProtKB-KW"/>
</dbReference>
<dbReference type="Pfam" id="PF06094">
    <property type="entry name" value="GGACT"/>
    <property type="match status" value="1"/>
</dbReference>
<sequence length="165" mass="18655">MPKNYNVFVYGTLMKGFDGYKKYMCKGNYISNGSLKGIMYHTGSGYPAVIYDSKKGGEVAGELYKVDENLMKELRRYEGIGSLLTCYEEKLVKIQTKDGDIPARVFVVSPFWKNLIKLSGVLVSNGDWKKFVTAPPKKAWQTIAPAILFFVSFIFVFQIIFKITG</sequence>
<dbReference type="Proteomes" id="UP000262325">
    <property type="component" value="Unassembled WGS sequence"/>
</dbReference>
<keyword evidence="1" id="KW-0812">Transmembrane</keyword>
<dbReference type="RefSeq" id="WP_013887255.1">
    <property type="nucleotide sequence ID" value="NZ_JAAZVV010000020.1"/>
</dbReference>
<reference evidence="3 4" key="1">
    <citation type="journal article" date="2018" name="Nat. Biotechnol.">
        <title>A standardized bacterial taxonomy based on genome phylogeny substantially revises the tree of life.</title>
        <authorList>
            <person name="Parks D.H."/>
            <person name="Chuvochina M."/>
            <person name="Waite D.W."/>
            <person name="Rinke C."/>
            <person name="Skarshewski A."/>
            <person name="Chaumeil P.A."/>
            <person name="Hugenholtz P."/>
        </authorList>
    </citation>
    <scope>NUCLEOTIDE SEQUENCE [LARGE SCALE GENOMIC DNA]</scope>
    <source>
        <strain evidence="3">UBA8672</strain>
    </source>
</reference>
<dbReference type="OMA" id="HAFVAHK"/>
<name>A0A3D5QAS1_FLESI</name>